<proteinExistence type="inferred from homology"/>
<protein>
    <recommendedName>
        <fullName evidence="6">Zinc finger ZPR1-type domain-containing protein</fullName>
    </recommendedName>
</protein>
<evidence type="ECO:0000259" key="6">
    <source>
        <dbReference type="SMART" id="SM00709"/>
    </source>
</evidence>
<organism evidence="7 8">
    <name type="scientific">Stephanodiscus triporus</name>
    <dbReference type="NCBI Taxonomy" id="2934178"/>
    <lineage>
        <taxon>Eukaryota</taxon>
        <taxon>Sar</taxon>
        <taxon>Stramenopiles</taxon>
        <taxon>Ochrophyta</taxon>
        <taxon>Bacillariophyta</taxon>
        <taxon>Coscinodiscophyceae</taxon>
        <taxon>Thalassiosirophycidae</taxon>
        <taxon>Stephanodiscales</taxon>
        <taxon>Stephanodiscaceae</taxon>
        <taxon>Stephanodiscus</taxon>
    </lineage>
</organism>
<keyword evidence="3" id="KW-0863">Zinc-finger</keyword>
<evidence type="ECO:0000313" key="8">
    <source>
        <dbReference type="Proteomes" id="UP001530315"/>
    </source>
</evidence>
<evidence type="ECO:0000256" key="5">
    <source>
        <dbReference type="SAM" id="MobiDB-lite"/>
    </source>
</evidence>
<keyword evidence="8" id="KW-1185">Reference proteome</keyword>
<dbReference type="PANTHER" id="PTHR10876:SF0">
    <property type="entry name" value="ZINC FINGER PROTEIN ZPR1"/>
    <property type="match status" value="1"/>
</dbReference>
<dbReference type="InterPro" id="IPR042451">
    <property type="entry name" value="ZPR1_A/B_dom"/>
</dbReference>
<dbReference type="EMBL" id="JALLAZ020000032">
    <property type="protein sequence ID" value="KAL3805447.1"/>
    <property type="molecule type" value="Genomic_DNA"/>
</dbReference>
<evidence type="ECO:0000256" key="4">
    <source>
        <dbReference type="ARBA" id="ARBA00022833"/>
    </source>
</evidence>
<gene>
    <name evidence="7" type="ORF">ACHAW5_009453</name>
</gene>
<dbReference type="Gene3D" id="2.60.120.1040">
    <property type="entry name" value="ZPR1, A/B domain"/>
    <property type="match status" value="2"/>
</dbReference>
<feature type="compositionally biased region" description="Polar residues" evidence="5">
    <location>
        <begin position="55"/>
        <end position="73"/>
    </location>
</feature>
<dbReference type="Pfam" id="PF22794">
    <property type="entry name" value="jr-ZPR1"/>
    <property type="match status" value="1"/>
</dbReference>
<dbReference type="SMART" id="SM00709">
    <property type="entry name" value="Zpr1"/>
    <property type="match status" value="1"/>
</dbReference>
<dbReference type="InterPro" id="IPR042452">
    <property type="entry name" value="ZPR1_Znf1/2"/>
</dbReference>
<name>A0ABD3QZJ1_9STRA</name>
<keyword evidence="2" id="KW-0479">Metal-binding</keyword>
<dbReference type="Pfam" id="PF03367">
    <property type="entry name" value="Zn_ribbon_ZPR1"/>
    <property type="match status" value="1"/>
</dbReference>
<dbReference type="NCBIfam" id="TIGR00310">
    <property type="entry name" value="ZPR1_znf"/>
    <property type="match status" value="1"/>
</dbReference>
<dbReference type="InterPro" id="IPR040141">
    <property type="entry name" value="ZPR1"/>
</dbReference>
<feature type="domain" description="Zinc finger ZPR1-type" evidence="6">
    <location>
        <begin position="146"/>
        <end position="321"/>
    </location>
</feature>
<evidence type="ECO:0000256" key="1">
    <source>
        <dbReference type="ARBA" id="ARBA00008354"/>
    </source>
</evidence>
<comment type="similarity">
    <text evidence="1">Belongs to the ZPR1 family.</text>
</comment>
<evidence type="ECO:0000313" key="7">
    <source>
        <dbReference type="EMBL" id="KAL3805447.1"/>
    </source>
</evidence>
<keyword evidence="4" id="KW-0862">Zinc</keyword>
<dbReference type="FunFam" id="2.20.25.420:FF:000002">
    <property type="entry name" value="Zinc finger protein ZPR1"/>
    <property type="match status" value="1"/>
</dbReference>
<dbReference type="InterPro" id="IPR004457">
    <property type="entry name" value="Znf_ZPR1"/>
</dbReference>
<feature type="region of interest" description="Disordered" evidence="5">
    <location>
        <begin position="52"/>
        <end position="73"/>
    </location>
</feature>
<reference evidence="7 8" key="1">
    <citation type="submission" date="2024-10" db="EMBL/GenBank/DDBJ databases">
        <title>Updated reference genomes for cyclostephanoid diatoms.</title>
        <authorList>
            <person name="Roberts W.R."/>
            <person name="Alverson A.J."/>
        </authorList>
    </citation>
    <scope>NUCLEOTIDE SEQUENCE [LARGE SCALE GENOMIC DNA]</scope>
    <source>
        <strain evidence="7 8">AJA276-08</strain>
    </source>
</reference>
<dbReference type="Proteomes" id="UP001530315">
    <property type="component" value="Unassembled WGS sequence"/>
</dbReference>
<evidence type="ECO:0000256" key="3">
    <source>
        <dbReference type="ARBA" id="ARBA00022771"/>
    </source>
</evidence>
<comment type="caution">
    <text evidence="7">The sequence shown here is derived from an EMBL/GenBank/DDBJ whole genome shotgun (WGS) entry which is preliminary data.</text>
</comment>
<dbReference type="GO" id="GO:0008270">
    <property type="term" value="F:zinc ion binding"/>
    <property type="evidence" value="ECO:0007669"/>
    <property type="project" value="UniProtKB-KW"/>
</dbReference>
<dbReference type="FunFam" id="2.60.120.1040:FF:000006">
    <property type="entry name" value="Zinc finger protein zpr1"/>
    <property type="match status" value="1"/>
</dbReference>
<dbReference type="PANTHER" id="PTHR10876">
    <property type="entry name" value="ZINC FINGER PROTEIN ZPR1"/>
    <property type="match status" value="1"/>
</dbReference>
<sequence length="362" mass="40234">MGNVNNVHMCHGVMSKLENILDGENRNDGATILCERHENEEENEVDDFAIVTDNPAGNSRSENSNASHPNSNMRCEEYEQTPTHVEFLGLQPPADSIHIGIIENHNSIDNGYSSSRCRSFEDGEDCTSNNKSSMSPVHDEVMKFPTTCPHCQTRTETKMCVINIPHFEKVVIMCLQCEHCGFRSNEIKGGGAIPRVGTKITLQVIDMGDLAREVLKSDTCGVSVPELDFELDEGGLGGMYTTVEGLLLKMHDGLKDIHPFGTGDSSMKPQVKNVGEACSAPRQEYLRYNEFLTLLKDTAIGLRFPFTLILVDPLSNSFVGPKQGTMRCNGMRDDRGLEIEEFERTEDQNETLGLNDIRTEIN</sequence>
<dbReference type="AlphaFoldDB" id="A0ABD3QZJ1"/>
<dbReference type="Gene3D" id="2.20.25.420">
    <property type="entry name" value="ZPR1, zinc finger domain"/>
    <property type="match status" value="1"/>
</dbReference>
<evidence type="ECO:0000256" key="2">
    <source>
        <dbReference type="ARBA" id="ARBA00022723"/>
    </source>
</evidence>
<accession>A0ABD3QZJ1</accession>
<dbReference type="InterPro" id="IPR056180">
    <property type="entry name" value="ZPR1_jr_dom"/>
</dbReference>